<evidence type="ECO:0000313" key="2">
    <source>
        <dbReference type="Proteomes" id="UP001153269"/>
    </source>
</evidence>
<protein>
    <submittedName>
        <fullName evidence="1">Uncharacterized protein</fullName>
    </submittedName>
</protein>
<reference evidence="1" key="1">
    <citation type="submission" date="2020-03" db="EMBL/GenBank/DDBJ databases">
        <authorList>
            <person name="Weist P."/>
        </authorList>
    </citation>
    <scope>NUCLEOTIDE SEQUENCE</scope>
</reference>
<organism evidence="1 2">
    <name type="scientific">Pleuronectes platessa</name>
    <name type="common">European plaice</name>
    <dbReference type="NCBI Taxonomy" id="8262"/>
    <lineage>
        <taxon>Eukaryota</taxon>
        <taxon>Metazoa</taxon>
        <taxon>Chordata</taxon>
        <taxon>Craniata</taxon>
        <taxon>Vertebrata</taxon>
        <taxon>Euteleostomi</taxon>
        <taxon>Actinopterygii</taxon>
        <taxon>Neopterygii</taxon>
        <taxon>Teleostei</taxon>
        <taxon>Neoteleostei</taxon>
        <taxon>Acanthomorphata</taxon>
        <taxon>Carangaria</taxon>
        <taxon>Pleuronectiformes</taxon>
        <taxon>Pleuronectoidei</taxon>
        <taxon>Pleuronectidae</taxon>
        <taxon>Pleuronectes</taxon>
    </lineage>
</organism>
<accession>A0A9N7TX26</accession>
<proteinExistence type="predicted"/>
<keyword evidence="2" id="KW-1185">Reference proteome</keyword>
<dbReference type="Proteomes" id="UP001153269">
    <property type="component" value="Unassembled WGS sequence"/>
</dbReference>
<name>A0A9N7TX26_PLEPL</name>
<gene>
    <name evidence="1" type="ORF">PLEPLA_LOCUS7535</name>
</gene>
<evidence type="ECO:0000313" key="1">
    <source>
        <dbReference type="EMBL" id="CAB1419684.1"/>
    </source>
</evidence>
<comment type="caution">
    <text evidence="1">The sequence shown here is derived from an EMBL/GenBank/DDBJ whole genome shotgun (WGS) entry which is preliminary data.</text>
</comment>
<dbReference type="EMBL" id="CADEAL010000403">
    <property type="protein sequence ID" value="CAB1419684.1"/>
    <property type="molecule type" value="Genomic_DNA"/>
</dbReference>
<sequence>MRKLDTDHDDDPARPRLLSVLSISRTVSPSSAAHSHNPRPGILVPKKKTLNLLQHCRPGQSYACTDEQFWRLETAERCAVWDRRLPGADAALSIRPCAQPARRDACMAAG</sequence>
<dbReference type="AlphaFoldDB" id="A0A9N7TX26"/>